<dbReference type="AlphaFoldDB" id="A0A5C4J8W2"/>
<dbReference type="Pfam" id="PF04149">
    <property type="entry name" value="DUF397"/>
    <property type="match status" value="1"/>
</dbReference>
<feature type="domain" description="DUF397" evidence="2">
    <location>
        <begin position="39"/>
        <end position="87"/>
    </location>
</feature>
<feature type="region of interest" description="Disordered" evidence="1">
    <location>
        <begin position="1"/>
        <end position="72"/>
    </location>
</feature>
<organism evidence="3 4">
    <name type="scientific">Actinomadura soli</name>
    <dbReference type="NCBI Taxonomy" id="2508997"/>
    <lineage>
        <taxon>Bacteria</taxon>
        <taxon>Bacillati</taxon>
        <taxon>Actinomycetota</taxon>
        <taxon>Actinomycetes</taxon>
        <taxon>Streptosporangiales</taxon>
        <taxon>Thermomonosporaceae</taxon>
        <taxon>Actinomadura</taxon>
    </lineage>
</organism>
<keyword evidence="4" id="KW-1185">Reference proteome</keyword>
<evidence type="ECO:0000313" key="4">
    <source>
        <dbReference type="Proteomes" id="UP000309174"/>
    </source>
</evidence>
<feature type="compositionally biased region" description="Basic and acidic residues" evidence="1">
    <location>
        <begin position="1"/>
        <end position="11"/>
    </location>
</feature>
<gene>
    <name evidence="3" type="ORF">ETD83_20820</name>
</gene>
<comment type="caution">
    <text evidence="3">The sequence shown here is derived from an EMBL/GenBank/DDBJ whole genome shotgun (WGS) entry which is preliminary data.</text>
</comment>
<dbReference type="EMBL" id="VCKW01000105">
    <property type="protein sequence ID" value="TMQ96802.1"/>
    <property type="molecule type" value="Genomic_DNA"/>
</dbReference>
<evidence type="ECO:0000259" key="2">
    <source>
        <dbReference type="Pfam" id="PF04149"/>
    </source>
</evidence>
<accession>A0A5C4J8W2</accession>
<dbReference type="Proteomes" id="UP000309174">
    <property type="component" value="Unassembled WGS sequence"/>
</dbReference>
<dbReference type="InterPro" id="IPR007278">
    <property type="entry name" value="DUF397"/>
</dbReference>
<name>A0A5C4J8W2_9ACTN</name>
<evidence type="ECO:0000313" key="3">
    <source>
        <dbReference type="EMBL" id="TMQ96802.1"/>
    </source>
</evidence>
<protein>
    <submittedName>
        <fullName evidence="3">DUF397 domain-containing protein</fullName>
    </submittedName>
</protein>
<dbReference type="RefSeq" id="WP_138646813.1">
    <property type="nucleotide sequence ID" value="NZ_VCKW01000105.1"/>
</dbReference>
<sequence length="129" mass="13510">MSKPLEDDGGHRVATLTHAGRRLTPKRNDRGGRPSVAESSRSSGDGGAWGEVAGLPEGIGVRDGKDPDGPNLVVQRDEFAELVAVLKVEGGSAPKVGDVEPRPLWGGLAVLSGIGWHFRVALIGWRVAS</sequence>
<proteinExistence type="predicted"/>
<evidence type="ECO:0000256" key="1">
    <source>
        <dbReference type="SAM" id="MobiDB-lite"/>
    </source>
</evidence>
<reference evidence="3 4" key="1">
    <citation type="submission" date="2019-05" db="EMBL/GenBank/DDBJ databases">
        <title>Draft genome sequence of Actinomadura sp. 14C53.</title>
        <authorList>
            <person name="Saricaoglu S."/>
            <person name="Isik K."/>
        </authorList>
    </citation>
    <scope>NUCLEOTIDE SEQUENCE [LARGE SCALE GENOMIC DNA]</scope>
    <source>
        <strain evidence="3 4">14C53</strain>
    </source>
</reference>